<dbReference type="AlphaFoldDB" id="A0A0A9FTS1"/>
<reference evidence="1" key="2">
    <citation type="journal article" date="2015" name="Data Brief">
        <title>Shoot transcriptome of the giant reed, Arundo donax.</title>
        <authorList>
            <person name="Barrero R.A."/>
            <person name="Guerrero F.D."/>
            <person name="Moolhuijzen P."/>
            <person name="Goolsby J.A."/>
            <person name="Tidwell J."/>
            <person name="Bellgard S.E."/>
            <person name="Bellgard M.I."/>
        </authorList>
    </citation>
    <scope>NUCLEOTIDE SEQUENCE</scope>
    <source>
        <tissue evidence="1">Shoot tissue taken approximately 20 cm above the soil surface</tissue>
    </source>
</reference>
<organism evidence="1">
    <name type="scientific">Arundo donax</name>
    <name type="common">Giant reed</name>
    <name type="synonym">Donax arundinaceus</name>
    <dbReference type="NCBI Taxonomy" id="35708"/>
    <lineage>
        <taxon>Eukaryota</taxon>
        <taxon>Viridiplantae</taxon>
        <taxon>Streptophyta</taxon>
        <taxon>Embryophyta</taxon>
        <taxon>Tracheophyta</taxon>
        <taxon>Spermatophyta</taxon>
        <taxon>Magnoliopsida</taxon>
        <taxon>Liliopsida</taxon>
        <taxon>Poales</taxon>
        <taxon>Poaceae</taxon>
        <taxon>PACMAD clade</taxon>
        <taxon>Arundinoideae</taxon>
        <taxon>Arundineae</taxon>
        <taxon>Arundo</taxon>
    </lineage>
</organism>
<proteinExistence type="predicted"/>
<reference evidence="1" key="1">
    <citation type="submission" date="2014-09" db="EMBL/GenBank/DDBJ databases">
        <authorList>
            <person name="Magalhaes I.L.F."/>
            <person name="Oliveira U."/>
            <person name="Santos F.R."/>
            <person name="Vidigal T.H.D.A."/>
            <person name="Brescovit A.D."/>
            <person name="Santos A.J."/>
        </authorList>
    </citation>
    <scope>NUCLEOTIDE SEQUENCE</scope>
    <source>
        <tissue evidence="1">Shoot tissue taken approximately 20 cm above the soil surface</tissue>
    </source>
</reference>
<sequence>MPAERNSYGRLEHSAALGRRRPWRFAVEPDGVARRRSVQRDSERE</sequence>
<dbReference type="EMBL" id="GBRH01183287">
    <property type="protein sequence ID" value="JAE14609.1"/>
    <property type="molecule type" value="Transcribed_RNA"/>
</dbReference>
<name>A0A0A9FTS1_ARUDO</name>
<accession>A0A0A9FTS1</accession>
<evidence type="ECO:0000313" key="1">
    <source>
        <dbReference type="EMBL" id="JAE14609.1"/>
    </source>
</evidence>
<protein>
    <submittedName>
        <fullName evidence="1">Uncharacterized protein</fullName>
    </submittedName>
</protein>